<dbReference type="GO" id="GO:0016491">
    <property type="term" value="F:oxidoreductase activity"/>
    <property type="evidence" value="ECO:0007669"/>
    <property type="project" value="UniProtKB-KW"/>
</dbReference>
<gene>
    <name evidence="5" type="ORF">UFOPK1561_00478</name>
</gene>
<dbReference type="Gene3D" id="1.10.1040.10">
    <property type="entry name" value="N-(1-d-carboxylethyl)-l-norvaline Dehydrogenase, domain 2"/>
    <property type="match status" value="1"/>
</dbReference>
<evidence type="ECO:0000259" key="3">
    <source>
        <dbReference type="Pfam" id="PF03446"/>
    </source>
</evidence>
<dbReference type="PROSITE" id="PS00895">
    <property type="entry name" value="3_HYDROXYISOBUT_DH"/>
    <property type="match status" value="1"/>
</dbReference>
<dbReference type="InterPro" id="IPR029154">
    <property type="entry name" value="HIBADH-like_NADP-bd"/>
</dbReference>
<evidence type="ECO:0000313" key="5">
    <source>
        <dbReference type="EMBL" id="CAB4553954.1"/>
    </source>
</evidence>
<dbReference type="PANTHER" id="PTHR43580:SF2">
    <property type="entry name" value="CYTOKINE-LIKE NUCLEAR FACTOR N-PAC"/>
    <property type="match status" value="1"/>
</dbReference>
<dbReference type="EMBL" id="CAEZSZ010000042">
    <property type="protein sequence ID" value="CAB4553954.1"/>
    <property type="molecule type" value="Genomic_DNA"/>
</dbReference>
<dbReference type="InterPro" id="IPR008927">
    <property type="entry name" value="6-PGluconate_DH-like_C_sf"/>
</dbReference>
<proteinExistence type="predicted"/>
<dbReference type="Pfam" id="PF14833">
    <property type="entry name" value="NAD_binding_11"/>
    <property type="match status" value="1"/>
</dbReference>
<dbReference type="InterPro" id="IPR015815">
    <property type="entry name" value="HIBADH-related"/>
</dbReference>
<organism evidence="5">
    <name type="scientific">freshwater metagenome</name>
    <dbReference type="NCBI Taxonomy" id="449393"/>
    <lineage>
        <taxon>unclassified sequences</taxon>
        <taxon>metagenomes</taxon>
        <taxon>ecological metagenomes</taxon>
    </lineage>
</organism>
<protein>
    <submittedName>
        <fullName evidence="5">Unannotated protein</fullName>
    </submittedName>
</protein>
<keyword evidence="1" id="KW-0560">Oxidoreductase</keyword>
<dbReference type="InterPro" id="IPR002204">
    <property type="entry name" value="3-OH-isobutyrate_DH-rel_CS"/>
</dbReference>
<reference evidence="5" key="1">
    <citation type="submission" date="2020-05" db="EMBL/GenBank/DDBJ databases">
        <authorList>
            <person name="Chiriac C."/>
            <person name="Salcher M."/>
            <person name="Ghai R."/>
            <person name="Kavagutti S V."/>
        </authorList>
    </citation>
    <scope>NUCLEOTIDE SEQUENCE</scope>
</reference>
<evidence type="ECO:0000256" key="1">
    <source>
        <dbReference type="ARBA" id="ARBA00023002"/>
    </source>
</evidence>
<dbReference type="InterPro" id="IPR036291">
    <property type="entry name" value="NAD(P)-bd_dom_sf"/>
</dbReference>
<dbReference type="InterPro" id="IPR006115">
    <property type="entry name" value="6PGDH_NADP-bd"/>
</dbReference>
<evidence type="ECO:0000259" key="4">
    <source>
        <dbReference type="Pfam" id="PF14833"/>
    </source>
</evidence>
<sequence>MAEKSRVSLIGLGSMGTAMAHRLLDQGFALDFWNRSAKDNSELLAKGAVQVELSDALKNDFVISILSNDAAALEVFSEQNLSAASAGTIHINMSTLSPEASETLAKLHAKHSIGYIAAPVLGRPIAITNGKLLIVAAGDPKDIKAAALVFEKISAQYWNVGTDHAKANLVKLGVNYNLIHALQAIGESVALVESGGVDANTFMEILTHTAFAGSAYAGYGPMIVNRRYTPPGFSMTLGLKDLKLIEDAASAGGLTLPVAAVLRKLFETAQVDPELKDLDWSAIAELTRRGNNPA</sequence>
<dbReference type="GO" id="GO:0050661">
    <property type="term" value="F:NADP binding"/>
    <property type="evidence" value="ECO:0007669"/>
    <property type="project" value="InterPro"/>
</dbReference>
<dbReference type="Gene3D" id="3.40.50.720">
    <property type="entry name" value="NAD(P)-binding Rossmann-like Domain"/>
    <property type="match status" value="1"/>
</dbReference>
<feature type="domain" description="3-hydroxyisobutyrate dehydrogenase-like NAD-binding" evidence="4">
    <location>
        <begin position="167"/>
        <end position="286"/>
    </location>
</feature>
<accession>A0A6J6CS03</accession>
<dbReference type="SUPFAM" id="SSF48179">
    <property type="entry name" value="6-phosphogluconate dehydrogenase C-terminal domain-like"/>
    <property type="match status" value="1"/>
</dbReference>
<dbReference type="AlphaFoldDB" id="A0A6J6CS03"/>
<evidence type="ECO:0000256" key="2">
    <source>
        <dbReference type="ARBA" id="ARBA00023027"/>
    </source>
</evidence>
<dbReference type="GO" id="GO:0051287">
    <property type="term" value="F:NAD binding"/>
    <property type="evidence" value="ECO:0007669"/>
    <property type="project" value="InterPro"/>
</dbReference>
<dbReference type="SUPFAM" id="SSF51735">
    <property type="entry name" value="NAD(P)-binding Rossmann-fold domains"/>
    <property type="match status" value="1"/>
</dbReference>
<name>A0A6J6CS03_9ZZZZ</name>
<dbReference type="InterPro" id="IPR051265">
    <property type="entry name" value="HIBADH-related_NP60_sf"/>
</dbReference>
<dbReference type="Pfam" id="PF03446">
    <property type="entry name" value="NAD_binding_2"/>
    <property type="match status" value="1"/>
</dbReference>
<dbReference type="PANTHER" id="PTHR43580">
    <property type="entry name" value="OXIDOREDUCTASE GLYR1-RELATED"/>
    <property type="match status" value="1"/>
</dbReference>
<feature type="domain" description="6-phosphogluconate dehydrogenase NADP-binding" evidence="3">
    <location>
        <begin position="7"/>
        <end position="158"/>
    </location>
</feature>
<dbReference type="PIRSF" id="PIRSF000103">
    <property type="entry name" value="HIBADH"/>
    <property type="match status" value="1"/>
</dbReference>
<dbReference type="InterPro" id="IPR013328">
    <property type="entry name" value="6PGD_dom2"/>
</dbReference>
<keyword evidence="2" id="KW-0520">NAD</keyword>